<dbReference type="AlphaFoldDB" id="A0AAD5U6R1"/>
<dbReference type="Gene3D" id="3.40.50.1820">
    <property type="entry name" value="alpha/beta hydrolase"/>
    <property type="match status" value="1"/>
</dbReference>
<protein>
    <recommendedName>
        <fullName evidence="2">Fungal lipase-type domain-containing protein</fullName>
    </recommendedName>
</protein>
<evidence type="ECO:0000259" key="2">
    <source>
        <dbReference type="Pfam" id="PF01764"/>
    </source>
</evidence>
<dbReference type="InterPro" id="IPR051218">
    <property type="entry name" value="Sec_MonoDiacylglyc_Lipase"/>
</dbReference>
<dbReference type="SUPFAM" id="SSF53474">
    <property type="entry name" value="alpha/beta-Hydrolases"/>
    <property type="match status" value="1"/>
</dbReference>
<accession>A0AAD5U6R1</accession>
<dbReference type="CDD" id="cd00519">
    <property type="entry name" value="Lipase_3"/>
    <property type="match status" value="1"/>
</dbReference>
<evidence type="ECO:0000313" key="3">
    <source>
        <dbReference type="EMBL" id="KAJ3224992.1"/>
    </source>
</evidence>
<dbReference type="InterPro" id="IPR002921">
    <property type="entry name" value="Fungal_lipase-type"/>
</dbReference>
<dbReference type="PANTHER" id="PTHR45856">
    <property type="entry name" value="ALPHA/BETA-HYDROLASES SUPERFAMILY PROTEIN"/>
    <property type="match status" value="1"/>
</dbReference>
<gene>
    <name evidence="3" type="ORF">HK099_007540</name>
</gene>
<dbReference type="Proteomes" id="UP001211065">
    <property type="component" value="Unassembled WGS sequence"/>
</dbReference>
<dbReference type="Pfam" id="PF01764">
    <property type="entry name" value="Lipase_3"/>
    <property type="match status" value="1"/>
</dbReference>
<organism evidence="3 4">
    <name type="scientific">Clydaea vesicula</name>
    <dbReference type="NCBI Taxonomy" id="447962"/>
    <lineage>
        <taxon>Eukaryota</taxon>
        <taxon>Fungi</taxon>
        <taxon>Fungi incertae sedis</taxon>
        <taxon>Chytridiomycota</taxon>
        <taxon>Chytridiomycota incertae sedis</taxon>
        <taxon>Chytridiomycetes</taxon>
        <taxon>Lobulomycetales</taxon>
        <taxon>Lobulomycetaceae</taxon>
        <taxon>Clydaea</taxon>
    </lineage>
</organism>
<dbReference type="EMBL" id="JADGJW010000074">
    <property type="protein sequence ID" value="KAJ3224992.1"/>
    <property type="molecule type" value="Genomic_DNA"/>
</dbReference>
<sequence length="320" mass="36199">MNNGFKTLLLPIVVMSLVAAVPFISNKIELEVASFDLTSEIALMQSYASASYCNLNKYWRFSACLKTPETQLVAHLPDAGYIAYNSKLSSIIIMFSGSSEFEDFIQDVMKELVPLDNYPSEFLVHKGFQVSYRNIGNQVLKSVALLIGSYPTTTIRIVGHSLGGALSSLAALHIAHAFPQIIDSITVFTFGQPRIGNRHVAEKINLLFKDRYYRVTHEADIGIIRKTSNVTLNWARDVVTFFPTNNEDKVWYHCGREYWLSDNTLFECSSNAEEDLNCSTGLRNYTNTENLLELLILPTLYQDIQDHALNSYFYDFGDYC</sequence>
<proteinExistence type="predicted"/>
<dbReference type="InterPro" id="IPR029058">
    <property type="entry name" value="AB_hydrolase_fold"/>
</dbReference>
<evidence type="ECO:0000256" key="1">
    <source>
        <dbReference type="SAM" id="SignalP"/>
    </source>
</evidence>
<comment type="caution">
    <text evidence="3">The sequence shown here is derived from an EMBL/GenBank/DDBJ whole genome shotgun (WGS) entry which is preliminary data.</text>
</comment>
<name>A0AAD5U6R1_9FUNG</name>
<feature type="domain" description="Fungal lipase-type" evidence="2">
    <location>
        <begin position="93"/>
        <end position="221"/>
    </location>
</feature>
<evidence type="ECO:0000313" key="4">
    <source>
        <dbReference type="Proteomes" id="UP001211065"/>
    </source>
</evidence>
<feature type="signal peptide" evidence="1">
    <location>
        <begin position="1"/>
        <end position="20"/>
    </location>
</feature>
<keyword evidence="4" id="KW-1185">Reference proteome</keyword>
<reference evidence="3" key="1">
    <citation type="submission" date="2020-05" db="EMBL/GenBank/DDBJ databases">
        <title>Phylogenomic resolution of chytrid fungi.</title>
        <authorList>
            <person name="Stajich J.E."/>
            <person name="Amses K."/>
            <person name="Simmons R."/>
            <person name="Seto K."/>
            <person name="Myers J."/>
            <person name="Bonds A."/>
            <person name="Quandt C.A."/>
            <person name="Barry K."/>
            <person name="Liu P."/>
            <person name="Grigoriev I."/>
            <person name="Longcore J.E."/>
            <person name="James T.Y."/>
        </authorList>
    </citation>
    <scope>NUCLEOTIDE SEQUENCE</scope>
    <source>
        <strain evidence="3">JEL0476</strain>
    </source>
</reference>
<feature type="chain" id="PRO_5041942681" description="Fungal lipase-type domain-containing protein" evidence="1">
    <location>
        <begin position="21"/>
        <end position="320"/>
    </location>
</feature>
<dbReference type="GO" id="GO:0006629">
    <property type="term" value="P:lipid metabolic process"/>
    <property type="evidence" value="ECO:0007669"/>
    <property type="project" value="InterPro"/>
</dbReference>
<dbReference type="PANTHER" id="PTHR45856:SF25">
    <property type="entry name" value="FUNGAL LIPASE-LIKE DOMAIN-CONTAINING PROTEIN"/>
    <property type="match status" value="1"/>
</dbReference>
<keyword evidence="1" id="KW-0732">Signal</keyword>